<dbReference type="PANTHER" id="PTHR35004:SF7">
    <property type="entry name" value="INTEGRASE PROTEIN"/>
    <property type="match status" value="1"/>
</dbReference>
<proteinExistence type="predicted"/>
<dbReference type="Gene3D" id="1.10.10.10">
    <property type="entry name" value="Winged helix-like DNA-binding domain superfamily/Winged helix DNA-binding domain"/>
    <property type="match status" value="1"/>
</dbReference>
<dbReference type="Pfam" id="PF13565">
    <property type="entry name" value="HTH_32"/>
    <property type="match status" value="1"/>
</dbReference>
<dbReference type="InterPro" id="IPR047656">
    <property type="entry name" value="IS481-like_transpos"/>
</dbReference>
<evidence type="ECO:0000313" key="3">
    <source>
        <dbReference type="EMBL" id="WTW66188.1"/>
    </source>
</evidence>
<protein>
    <submittedName>
        <fullName evidence="3">IS481 family transposase</fullName>
    </submittedName>
</protein>
<dbReference type="InterPro" id="IPR001584">
    <property type="entry name" value="Integrase_cat-core"/>
</dbReference>
<gene>
    <name evidence="3" type="ORF">OG549_39315</name>
</gene>
<feature type="domain" description="Integrase catalytic" evidence="2">
    <location>
        <begin position="141"/>
        <end position="313"/>
    </location>
</feature>
<dbReference type="EMBL" id="CP108318">
    <property type="protein sequence ID" value="WTW66188.1"/>
    <property type="molecule type" value="Genomic_DNA"/>
</dbReference>
<sequence>MENEDESGQRGPAWLVEQRYRAVLEVLDGSPVSEVAVRYGVSRQTVYTWKTKHEAEGLGGLREKSRRPRTSPTRLPAEVEALVCEMRRANPRWGARRIAFEVARTGTGAAPSRATVHRVLVRNGLIRRQEQKHRRKCKRWQRETPMHLWQMDLVGGIFLADGRECKMLTGIDDHPRFVVIATVLAVPSGRAVADGFVRAMRTYGVPAEVLTDNGKQFTGRFTKPRPAEVLFERVCRENGVTAKLIKPYSPTTTGKIERWHQTLRRELLDVSGPFADLPAAQAAVDAWVHTYNTARPHQALDMATPASRFRPNPPPEPTVVTAPPTAAEPSTVAEPAGPVTMLVLASAPAVEFETAVAATGIVGVLPRVQRVRLSEDYAGRRARVWADEHTIHIVIDGELVRSVASRLDASNLHELSMRGAVRAGPPPATAAASRLGRLEPGSVIEIDRKVDLSGVVSLGKAKVTVGYELAGQRVTLRLDGHLMHVVHDGVLAKTLPAPLEADQRTGLRGARVGTGELPAPAAGAVRVERKVPADGVIMVARQRLRVGRTYAGEIVTVHVEDTYFRITLNGADLALHPRKNQHPVTRFRPKIHSPKL</sequence>
<dbReference type="Gene3D" id="3.30.420.10">
    <property type="entry name" value="Ribonuclease H-like superfamily/Ribonuclease H"/>
    <property type="match status" value="1"/>
</dbReference>
<evidence type="ECO:0000259" key="2">
    <source>
        <dbReference type="PROSITE" id="PS50994"/>
    </source>
</evidence>
<organism evidence="3">
    <name type="scientific">Streptomyces sp. NBC_00003</name>
    <dbReference type="NCBI Taxonomy" id="2903608"/>
    <lineage>
        <taxon>Bacteria</taxon>
        <taxon>Bacillati</taxon>
        <taxon>Actinomycetota</taxon>
        <taxon>Actinomycetes</taxon>
        <taxon>Kitasatosporales</taxon>
        <taxon>Streptomycetaceae</taxon>
        <taxon>Streptomyces</taxon>
    </lineage>
</organism>
<dbReference type="AlphaFoldDB" id="A0AAU2VG04"/>
<dbReference type="InterPro" id="IPR009057">
    <property type="entry name" value="Homeodomain-like_sf"/>
</dbReference>
<dbReference type="SUPFAM" id="SSF46689">
    <property type="entry name" value="Homeodomain-like"/>
    <property type="match status" value="1"/>
</dbReference>
<dbReference type="InterPro" id="IPR012337">
    <property type="entry name" value="RNaseH-like_sf"/>
</dbReference>
<dbReference type="PROSITE" id="PS50994">
    <property type="entry name" value="INTEGRASE"/>
    <property type="match status" value="1"/>
</dbReference>
<dbReference type="SUPFAM" id="SSF53098">
    <property type="entry name" value="Ribonuclease H-like"/>
    <property type="match status" value="1"/>
</dbReference>
<evidence type="ECO:0000256" key="1">
    <source>
        <dbReference type="SAM" id="MobiDB-lite"/>
    </source>
</evidence>
<feature type="compositionally biased region" description="Low complexity" evidence="1">
    <location>
        <begin position="318"/>
        <end position="332"/>
    </location>
</feature>
<dbReference type="NCBIfam" id="NF033577">
    <property type="entry name" value="transpos_IS481"/>
    <property type="match status" value="1"/>
</dbReference>
<dbReference type="GO" id="GO:0015074">
    <property type="term" value="P:DNA integration"/>
    <property type="evidence" value="ECO:0007669"/>
    <property type="project" value="InterPro"/>
</dbReference>
<dbReference type="PANTHER" id="PTHR35004">
    <property type="entry name" value="TRANSPOSASE RV3428C-RELATED"/>
    <property type="match status" value="1"/>
</dbReference>
<name>A0AAU2VG04_9ACTN</name>
<reference evidence="3" key="1">
    <citation type="submission" date="2022-10" db="EMBL/GenBank/DDBJ databases">
        <title>The complete genomes of actinobacterial strains from the NBC collection.</title>
        <authorList>
            <person name="Joergensen T.S."/>
            <person name="Alvarez Arevalo M."/>
            <person name="Sterndorff E.B."/>
            <person name="Faurdal D."/>
            <person name="Vuksanovic O."/>
            <person name="Mourched A.-S."/>
            <person name="Charusanti P."/>
            <person name="Shaw S."/>
            <person name="Blin K."/>
            <person name="Weber T."/>
        </authorList>
    </citation>
    <scope>NUCLEOTIDE SEQUENCE</scope>
    <source>
        <strain evidence="3">NBC_00003</strain>
    </source>
</reference>
<dbReference type="Pfam" id="PF13683">
    <property type="entry name" value="rve_3"/>
    <property type="match status" value="1"/>
</dbReference>
<dbReference type="InterPro" id="IPR036397">
    <property type="entry name" value="RNaseH_sf"/>
</dbReference>
<dbReference type="InterPro" id="IPR036388">
    <property type="entry name" value="WH-like_DNA-bd_sf"/>
</dbReference>
<accession>A0AAU2VG04</accession>
<feature type="region of interest" description="Disordered" evidence="1">
    <location>
        <begin position="308"/>
        <end position="332"/>
    </location>
</feature>
<dbReference type="GO" id="GO:0003676">
    <property type="term" value="F:nucleic acid binding"/>
    <property type="evidence" value="ECO:0007669"/>
    <property type="project" value="InterPro"/>
</dbReference>